<keyword evidence="5" id="KW-1185">Reference proteome</keyword>
<feature type="coiled-coil region" evidence="2">
    <location>
        <begin position="394"/>
        <end position="431"/>
    </location>
</feature>
<evidence type="ECO:0000259" key="3">
    <source>
        <dbReference type="PROSITE" id="PS50011"/>
    </source>
</evidence>
<dbReference type="STRING" id="3476.A0A2P5B3H8"/>
<dbReference type="Proteomes" id="UP000237105">
    <property type="component" value="Unassembled WGS sequence"/>
</dbReference>
<evidence type="ECO:0000313" key="4">
    <source>
        <dbReference type="EMBL" id="PON43350.1"/>
    </source>
</evidence>
<gene>
    <name evidence="4" type="ORF">PanWU01x14_274490</name>
</gene>
<protein>
    <submittedName>
        <fullName evidence="4">Serine/threonine protein kinase</fullName>
    </submittedName>
</protein>
<comment type="caution">
    <text evidence="4">The sequence shown here is derived from an EMBL/GenBank/DDBJ whole genome shotgun (WGS) entry which is preliminary data.</text>
</comment>
<dbReference type="PANTHER" id="PTHR48014">
    <property type="entry name" value="SERINE/THREONINE-PROTEIN KINASE FRAY2"/>
    <property type="match status" value="1"/>
</dbReference>
<dbReference type="Gene3D" id="3.30.200.20">
    <property type="entry name" value="Phosphorylase Kinase, domain 1"/>
    <property type="match status" value="1"/>
</dbReference>
<keyword evidence="4" id="KW-0723">Serine/threonine-protein kinase</keyword>
<dbReference type="Pfam" id="PF00069">
    <property type="entry name" value="Pkinase"/>
    <property type="match status" value="1"/>
</dbReference>
<dbReference type="InterPro" id="IPR011009">
    <property type="entry name" value="Kinase-like_dom_sf"/>
</dbReference>
<keyword evidence="4" id="KW-0418">Kinase</keyword>
<sequence>MAVVHRAKEAESSRVNLPLNSQSYKILTKLSSGPRVVVYKAECLPLNSELVAIKAIDFEGRSAQSLIDLIRGANTLASSLSHPNLLSAHCSFIAEDYRYWVVMPFLPAGSVLSVMYKSELGYWEAVTSVVLREVLKGLVYLHGQGKFHGDIKTGNILVGSTGSVSLADYGVSESCYDPGSGRFRPSLLDTTTTGNDVPYWVAPEKEYSPKSDIWTVGIVALEMGYGRPPLSQRPGTESMILRLRKRFGSWKYEKSVANFWSFEEEYKDMVSLCLDQDPAKRPSAEDLLKHAFFLKYSTMGSTVIKEHLILGFGSFGRGHEEDKIPRYLLTPTRFVTAWKFNRETILMDPEIETLTRTDSLVRRIEEWKLDAAIAEMDSEITGETSTRQMSGLKLSREKEMAEEIKALKVALETEEKRKFELEASIETIENLITYDFKI</sequence>
<dbReference type="PROSITE" id="PS50011">
    <property type="entry name" value="PROTEIN_KINASE_DOM"/>
    <property type="match status" value="1"/>
</dbReference>
<dbReference type="GO" id="GO:0043539">
    <property type="term" value="F:protein serine/threonine kinase activator activity"/>
    <property type="evidence" value="ECO:0007669"/>
    <property type="project" value="InterPro"/>
</dbReference>
<evidence type="ECO:0000256" key="1">
    <source>
        <dbReference type="ARBA" id="ARBA00008874"/>
    </source>
</evidence>
<keyword evidence="2" id="KW-0175">Coiled coil</keyword>
<organism evidence="4 5">
    <name type="scientific">Parasponia andersonii</name>
    <name type="common">Sponia andersonii</name>
    <dbReference type="NCBI Taxonomy" id="3476"/>
    <lineage>
        <taxon>Eukaryota</taxon>
        <taxon>Viridiplantae</taxon>
        <taxon>Streptophyta</taxon>
        <taxon>Embryophyta</taxon>
        <taxon>Tracheophyta</taxon>
        <taxon>Spermatophyta</taxon>
        <taxon>Magnoliopsida</taxon>
        <taxon>eudicotyledons</taxon>
        <taxon>Gunneridae</taxon>
        <taxon>Pentapetalae</taxon>
        <taxon>rosids</taxon>
        <taxon>fabids</taxon>
        <taxon>Rosales</taxon>
        <taxon>Cannabaceae</taxon>
        <taxon>Parasponia</taxon>
    </lineage>
</organism>
<evidence type="ECO:0000313" key="5">
    <source>
        <dbReference type="Proteomes" id="UP000237105"/>
    </source>
</evidence>
<proteinExistence type="inferred from homology"/>
<reference evidence="5" key="1">
    <citation type="submission" date="2016-06" db="EMBL/GenBank/DDBJ databases">
        <title>Parallel loss of symbiosis genes in relatives of nitrogen-fixing non-legume Parasponia.</title>
        <authorList>
            <person name="Van Velzen R."/>
            <person name="Holmer R."/>
            <person name="Bu F."/>
            <person name="Rutten L."/>
            <person name="Van Zeijl A."/>
            <person name="Liu W."/>
            <person name="Santuari L."/>
            <person name="Cao Q."/>
            <person name="Sharma T."/>
            <person name="Shen D."/>
            <person name="Roswanjaya Y."/>
            <person name="Wardhani T."/>
            <person name="Kalhor M.S."/>
            <person name="Jansen J."/>
            <person name="Van den Hoogen J."/>
            <person name="Gungor B."/>
            <person name="Hartog M."/>
            <person name="Hontelez J."/>
            <person name="Verver J."/>
            <person name="Yang W.-C."/>
            <person name="Schijlen E."/>
            <person name="Repin R."/>
            <person name="Schilthuizen M."/>
            <person name="Schranz E."/>
            <person name="Heidstra R."/>
            <person name="Miyata K."/>
            <person name="Fedorova E."/>
            <person name="Kohlen W."/>
            <person name="Bisseling T."/>
            <person name="Smit S."/>
            <person name="Geurts R."/>
        </authorList>
    </citation>
    <scope>NUCLEOTIDE SEQUENCE [LARGE SCALE GENOMIC DNA]</scope>
    <source>
        <strain evidence="5">cv. WU1-14</strain>
    </source>
</reference>
<dbReference type="GO" id="GO:0004674">
    <property type="term" value="F:protein serine/threonine kinase activity"/>
    <property type="evidence" value="ECO:0007669"/>
    <property type="project" value="UniProtKB-KW"/>
</dbReference>
<dbReference type="InterPro" id="IPR000719">
    <property type="entry name" value="Prot_kinase_dom"/>
</dbReference>
<dbReference type="Gene3D" id="1.10.510.10">
    <property type="entry name" value="Transferase(Phosphotransferase) domain 1"/>
    <property type="match status" value="1"/>
</dbReference>
<dbReference type="SUPFAM" id="SSF56112">
    <property type="entry name" value="Protein kinase-like (PK-like)"/>
    <property type="match status" value="1"/>
</dbReference>
<dbReference type="InterPro" id="IPR047173">
    <property type="entry name" value="STRAD_A/B-like"/>
</dbReference>
<feature type="domain" description="Protein kinase" evidence="3">
    <location>
        <begin position="24"/>
        <end position="293"/>
    </location>
</feature>
<dbReference type="AlphaFoldDB" id="A0A2P5B3H8"/>
<dbReference type="EMBL" id="JXTB01000373">
    <property type="protein sequence ID" value="PON43350.1"/>
    <property type="molecule type" value="Genomic_DNA"/>
</dbReference>
<dbReference type="SMART" id="SM00220">
    <property type="entry name" value="S_TKc"/>
    <property type="match status" value="1"/>
</dbReference>
<accession>A0A2P5B3H8</accession>
<dbReference type="GO" id="GO:0005524">
    <property type="term" value="F:ATP binding"/>
    <property type="evidence" value="ECO:0007669"/>
    <property type="project" value="InterPro"/>
</dbReference>
<name>A0A2P5B3H8_PARAD</name>
<evidence type="ECO:0000256" key="2">
    <source>
        <dbReference type="SAM" id="Coils"/>
    </source>
</evidence>
<comment type="similarity">
    <text evidence="1">Belongs to the protein kinase superfamily. STE Ser/Thr protein kinase family. STE20 subfamily.</text>
</comment>
<dbReference type="OrthoDB" id="248923at2759"/>
<keyword evidence="4" id="KW-0808">Transferase</keyword>
<dbReference type="PANTHER" id="PTHR48014:SF7">
    <property type="entry name" value="SERINE_THREONINE-PROTEIN KINASE BLUS1"/>
    <property type="match status" value="1"/>
</dbReference>